<evidence type="ECO:0000313" key="5">
    <source>
        <dbReference type="Proteomes" id="UP000267159"/>
    </source>
</evidence>
<feature type="signal peptide" evidence="2">
    <location>
        <begin position="1"/>
        <end position="20"/>
    </location>
</feature>
<proteinExistence type="predicted"/>
<dbReference type="EMBL" id="RAZM01000008">
    <property type="protein sequence ID" value="RLT81180.1"/>
    <property type="molecule type" value="Genomic_DNA"/>
</dbReference>
<protein>
    <recommendedName>
        <fullName evidence="3">DUF6377 domain-containing protein</fullName>
    </recommendedName>
</protein>
<evidence type="ECO:0000313" key="4">
    <source>
        <dbReference type="EMBL" id="RLT81180.1"/>
    </source>
</evidence>
<evidence type="ECO:0000256" key="2">
    <source>
        <dbReference type="SAM" id="SignalP"/>
    </source>
</evidence>
<keyword evidence="2" id="KW-0732">Signal</keyword>
<keyword evidence="1" id="KW-0812">Transmembrane</keyword>
<keyword evidence="1" id="KW-1133">Transmembrane helix</keyword>
<evidence type="ECO:0000259" key="3">
    <source>
        <dbReference type="Pfam" id="PF19904"/>
    </source>
</evidence>
<dbReference type="Proteomes" id="UP000267159">
    <property type="component" value="Unassembled WGS sequence"/>
</dbReference>
<accession>A0A3L8AFU9</accession>
<name>A0A3L8AFU9_9BACE</name>
<comment type="caution">
    <text evidence="4">The sequence shown here is derived from an EMBL/GenBank/DDBJ whole genome shotgun (WGS) entry which is preliminary data.</text>
</comment>
<reference evidence="4 5" key="1">
    <citation type="submission" date="2018-09" db="EMBL/GenBank/DDBJ databases">
        <title>Murine metabolic-syndrome-specific gut microbial biobank.</title>
        <authorList>
            <person name="Liu C."/>
        </authorList>
    </citation>
    <scope>NUCLEOTIDE SEQUENCE [LARGE SCALE GENOMIC DNA]</scope>
    <source>
        <strain evidence="4 5">0.1X-D8-26</strain>
    </source>
</reference>
<keyword evidence="1" id="KW-0472">Membrane</keyword>
<dbReference type="InterPro" id="IPR045957">
    <property type="entry name" value="DUF6377"/>
</dbReference>
<dbReference type="Pfam" id="PF19904">
    <property type="entry name" value="DUF6377"/>
    <property type="match status" value="1"/>
</dbReference>
<sequence length="531" mass="62034">MKNMACILAFLLVYPFLLFAASADDNAAALKRLDEVIKKKETYQKRKEKDIDVLKRQLSRSVAPADKYRLYGALYDAYLHYQADSALHYVNKRQTVFPLLDTPELANEITINRATVFGVMGMYIEAMKELDGIRTEKLDRNTLMYYYQTYRACYGWLADYTTNREEKEKYREKTDAYRDSIISVMLSEKNRTIVMAEKCIVAGKADTALVILNAALKDATDERQKVYIHYTLSEAYAAKEDTQKEIYYLILTAIADLESSVREYASLQKLAHLMYELGDVDRAYKYLSCSMEDAVACNARLRFIEVTEFFPIIDKAYKLKEEKERAVSQAMLISVSMLSFFLLIAVFYLYRWMKKLSAMRRDLSLANKQMQAVNKELEQMGKIKEVYIARYLDRCVNYLDKLETYRRSLAKLAMASRIEDLFKAIKSEQFIRDERNEFYNEFDKSFLKLFPNFITAFNELLVEEGRIYPKSDELLTTELRIFALIRLGVVDSNKIAHFLGYSLATIYNYRSRMRNKAAGDKDRFEQDVMNL</sequence>
<feature type="domain" description="DUF6377" evidence="3">
    <location>
        <begin position="256"/>
        <end position="496"/>
    </location>
</feature>
<gene>
    <name evidence="4" type="ORF">D7Y07_04310</name>
</gene>
<organism evidence="4 5">
    <name type="scientific">Bacteroides acidifaciens</name>
    <dbReference type="NCBI Taxonomy" id="85831"/>
    <lineage>
        <taxon>Bacteria</taxon>
        <taxon>Pseudomonadati</taxon>
        <taxon>Bacteroidota</taxon>
        <taxon>Bacteroidia</taxon>
        <taxon>Bacteroidales</taxon>
        <taxon>Bacteroidaceae</taxon>
        <taxon>Bacteroides</taxon>
    </lineage>
</organism>
<dbReference type="RefSeq" id="WP_121766123.1">
    <property type="nucleotide sequence ID" value="NZ_RAZM01000008.1"/>
</dbReference>
<dbReference type="STRING" id="1235814.GCA_000613385_03210"/>
<feature type="transmembrane region" description="Helical" evidence="1">
    <location>
        <begin position="330"/>
        <end position="350"/>
    </location>
</feature>
<evidence type="ECO:0000256" key="1">
    <source>
        <dbReference type="SAM" id="Phobius"/>
    </source>
</evidence>
<dbReference type="AlphaFoldDB" id="A0A3L8AFU9"/>
<feature type="chain" id="PRO_5018108864" description="DUF6377 domain-containing protein" evidence="2">
    <location>
        <begin position="21"/>
        <end position="531"/>
    </location>
</feature>